<evidence type="ECO:0000313" key="12">
    <source>
        <dbReference type="EMBL" id="MBF0934591.1"/>
    </source>
</evidence>
<feature type="binding site" evidence="10">
    <location>
        <position position="70"/>
    </location>
    <ligand>
        <name>substrate</name>
    </ligand>
</feature>
<accession>A0A929MRX4</accession>
<organism evidence="12 13">
    <name type="scientific">Abiotrophia defectiva</name>
    <name type="common">Streptococcus defectivus</name>
    <dbReference type="NCBI Taxonomy" id="46125"/>
    <lineage>
        <taxon>Bacteria</taxon>
        <taxon>Bacillati</taxon>
        <taxon>Bacillota</taxon>
        <taxon>Bacilli</taxon>
        <taxon>Lactobacillales</taxon>
        <taxon>Aerococcaceae</taxon>
        <taxon>Abiotrophia</taxon>
    </lineage>
</organism>
<evidence type="ECO:0000256" key="6">
    <source>
        <dbReference type="ARBA" id="ARBA00022842"/>
    </source>
</evidence>
<dbReference type="CDD" id="cd00515">
    <property type="entry name" value="HAM1"/>
    <property type="match status" value="1"/>
</dbReference>
<evidence type="ECO:0000313" key="13">
    <source>
        <dbReference type="Proteomes" id="UP000757900"/>
    </source>
</evidence>
<dbReference type="SUPFAM" id="SSF52972">
    <property type="entry name" value="ITPase-like"/>
    <property type="match status" value="1"/>
</dbReference>
<feature type="binding site" evidence="10">
    <location>
        <position position="69"/>
    </location>
    <ligand>
        <name>Mg(2+)</name>
        <dbReference type="ChEBI" id="CHEBI:18420"/>
    </ligand>
</feature>
<feature type="binding site" evidence="10">
    <location>
        <begin position="7"/>
        <end position="12"/>
    </location>
    <ligand>
        <name>substrate</name>
    </ligand>
</feature>
<feature type="binding site" evidence="10">
    <location>
        <position position="40"/>
    </location>
    <ligand>
        <name>Mg(2+)</name>
        <dbReference type="ChEBI" id="CHEBI:18420"/>
    </ligand>
</feature>
<dbReference type="GO" id="GO:0017111">
    <property type="term" value="F:ribonucleoside triphosphate phosphatase activity"/>
    <property type="evidence" value="ECO:0007669"/>
    <property type="project" value="InterPro"/>
</dbReference>
<keyword evidence="5 10" id="KW-0378">Hydrolase</keyword>
<dbReference type="NCBIfam" id="TIGR00042">
    <property type="entry name" value="RdgB/HAM1 family non-canonical purine NTP pyrophosphatase"/>
    <property type="match status" value="1"/>
</dbReference>
<dbReference type="InterPro" id="IPR002637">
    <property type="entry name" value="RdgB/HAM1"/>
</dbReference>
<evidence type="ECO:0000256" key="1">
    <source>
        <dbReference type="ARBA" id="ARBA00008023"/>
    </source>
</evidence>
<evidence type="ECO:0000256" key="10">
    <source>
        <dbReference type="HAMAP-Rule" id="MF_01405"/>
    </source>
</evidence>
<evidence type="ECO:0000256" key="8">
    <source>
        <dbReference type="ARBA" id="ARBA00051875"/>
    </source>
</evidence>
<keyword evidence="7 10" id="KW-0546">Nucleotide metabolism</keyword>
<dbReference type="PANTHER" id="PTHR11067">
    <property type="entry name" value="INOSINE TRIPHOSPHATE PYROPHOSPHATASE/HAM1 PROTEIN"/>
    <property type="match status" value="1"/>
</dbReference>
<gene>
    <name evidence="12" type="ORF">HXK00_02965</name>
</gene>
<dbReference type="GO" id="GO:0000166">
    <property type="term" value="F:nucleotide binding"/>
    <property type="evidence" value="ECO:0007669"/>
    <property type="project" value="UniProtKB-KW"/>
</dbReference>
<dbReference type="Pfam" id="PF01725">
    <property type="entry name" value="Ham1p_like"/>
    <property type="match status" value="1"/>
</dbReference>
<feature type="binding site" evidence="10">
    <location>
        <begin position="152"/>
        <end position="155"/>
    </location>
    <ligand>
        <name>substrate</name>
    </ligand>
</feature>
<comment type="subunit">
    <text evidence="2 10">Homodimer.</text>
</comment>
<evidence type="ECO:0000256" key="2">
    <source>
        <dbReference type="ARBA" id="ARBA00011738"/>
    </source>
</evidence>
<evidence type="ECO:0000256" key="4">
    <source>
        <dbReference type="ARBA" id="ARBA00022741"/>
    </source>
</evidence>
<dbReference type="GO" id="GO:0005829">
    <property type="term" value="C:cytosol"/>
    <property type="evidence" value="ECO:0007669"/>
    <property type="project" value="TreeGrafter"/>
</dbReference>
<keyword evidence="6 10" id="KW-0460">Magnesium</keyword>
<dbReference type="AlphaFoldDB" id="A0A929MRX4"/>
<dbReference type="InterPro" id="IPR029001">
    <property type="entry name" value="ITPase-like_fam"/>
</dbReference>
<feature type="binding site" evidence="10">
    <location>
        <begin position="180"/>
        <end position="181"/>
    </location>
    <ligand>
        <name>substrate</name>
    </ligand>
</feature>
<evidence type="ECO:0000256" key="5">
    <source>
        <dbReference type="ARBA" id="ARBA00022801"/>
    </source>
</evidence>
<reference evidence="12" key="1">
    <citation type="submission" date="2020-04" db="EMBL/GenBank/DDBJ databases">
        <title>Deep metagenomics examines the oral microbiome during advanced dental caries in children, revealing novel taxa and co-occurrences with host molecules.</title>
        <authorList>
            <person name="Baker J.L."/>
            <person name="Morton J.T."/>
            <person name="Dinis M."/>
            <person name="Alvarez R."/>
            <person name="Tran N.C."/>
            <person name="Knight R."/>
            <person name="Edlund A."/>
        </authorList>
    </citation>
    <scope>NUCLEOTIDE SEQUENCE</scope>
    <source>
        <strain evidence="12">JCVI_23_bin.16</strain>
    </source>
</reference>
<dbReference type="GO" id="GO:0046872">
    <property type="term" value="F:metal ion binding"/>
    <property type="evidence" value="ECO:0007669"/>
    <property type="project" value="UniProtKB-KW"/>
</dbReference>
<feature type="binding site" evidence="10">
    <location>
        <position position="175"/>
    </location>
    <ligand>
        <name>substrate</name>
    </ligand>
</feature>
<dbReference type="FunFam" id="3.90.950.10:FF:000001">
    <property type="entry name" value="dITP/XTP pyrophosphatase"/>
    <property type="match status" value="1"/>
</dbReference>
<evidence type="ECO:0000256" key="9">
    <source>
        <dbReference type="ARBA" id="ARBA00052017"/>
    </source>
</evidence>
<protein>
    <recommendedName>
        <fullName evidence="10">dITP/XTP pyrophosphatase</fullName>
        <ecNumber evidence="10">3.6.1.66</ecNumber>
    </recommendedName>
    <alternativeName>
        <fullName evidence="10">Non-canonical purine NTP pyrophosphatase</fullName>
    </alternativeName>
    <alternativeName>
        <fullName evidence="10">Non-standard purine NTP pyrophosphatase</fullName>
    </alternativeName>
    <alternativeName>
        <fullName evidence="10">Nucleoside-triphosphate diphosphatase</fullName>
    </alternativeName>
    <alternativeName>
        <fullName evidence="10">Nucleoside-triphosphate pyrophosphatase</fullName>
        <shortName evidence="10">NTPase</shortName>
    </alternativeName>
</protein>
<dbReference type="Gene3D" id="3.90.950.10">
    <property type="match status" value="1"/>
</dbReference>
<comment type="catalytic activity">
    <reaction evidence="9 10">
        <text>XTP + H2O = XMP + diphosphate + H(+)</text>
        <dbReference type="Rhea" id="RHEA:28610"/>
        <dbReference type="ChEBI" id="CHEBI:15377"/>
        <dbReference type="ChEBI" id="CHEBI:15378"/>
        <dbReference type="ChEBI" id="CHEBI:33019"/>
        <dbReference type="ChEBI" id="CHEBI:57464"/>
        <dbReference type="ChEBI" id="CHEBI:61314"/>
        <dbReference type="EC" id="3.6.1.66"/>
    </reaction>
</comment>
<feature type="active site" description="Proton acceptor" evidence="10">
    <location>
        <position position="69"/>
    </location>
</feature>
<keyword evidence="3 10" id="KW-0479">Metal-binding</keyword>
<keyword evidence="4 10" id="KW-0547">Nucleotide-binding</keyword>
<proteinExistence type="inferred from homology"/>
<dbReference type="Proteomes" id="UP000757900">
    <property type="component" value="Unassembled WGS sequence"/>
</dbReference>
<comment type="similarity">
    <text evidence="1 10 11">Belongs to the HAM1 NTPase family.</text>
</comment>
<dbReference type="GO" id="GO:0009146">
    <property type="term" value="P:purine nucleoside triphosphate catabolic process"/>
    <property type="evidence" value="ECO:0007669"/>
    <property type="project" value="UniProtKB-UniRule"/>
</dbReference>
<comment type="caution">
    <text evidence="12">The sequence shown here is derived from an EMBL/GenBank/DDBJ whole genome shotgun (WGS) entry which is preliminary data.</text>
</comment>
<dbReference type="GO" id="GO:0035870">
    <property type="term" value="F:dITP diphosphatase activity"/>
    <property type="evidence" value="ECO:0007669"/>
    <property type="project" value="UniProtKB-UniRule"/>
</dbReference>
<dbReference type="EMBL" id="JABZFV010000039">
    <property type="protein sequence ID" value="MBF0934591.1"/>
    <property type="molecule type" value="Genomic_DNA"/>
</dbReference>
<evidence type="ECO:0000256" key="3">
    <source>
        <dbReference type="ARBA" id="ARBA00022723"/>
    </source>
</evidence>
<dbReference type="EC" id="3.6.1.66" evidence="10"/>
<name>A0A929MRX4_ABIDE</name>
<dbReference type="InterPro" id="IPR020922">
    <property type="entry name" value="dITP/XTP_pyrophosphatase"/>
</dbReference>
<comment type="catalytic activity">
    <reaction evidence="8 10">
        <text>dITP + H2O = dIMP + diphosphate + H(+)</text>
        <dbReference type="Rhea" id="RHEA:28342"/>
        <dbReference type="ChEBI" id="CHEBI:15377"/>
        <dbReference type="ChEBI" id="CHEBI:15378"/>
        <dbReference type="ChEBI" id="CHEBI:33019"/>
        <dbReference type="ChEBI" id="CHEBI:61194"/>
        <dbReference type="ChEBI" id="CHEBI:61382"/>
        <dbReference type="EC" id="3.6.1.66"/>
    </reaction>
</comment>
<evidence type="ECO:0000256" key="11">
    <source>
        <dbReference type="RuleBase" id="RU003781"/>
    </source>
</evidence>
<dbReference type="HAMAP" id="MF_01405">
    <property type="entry name" value="Non_canon_purine_NTPase"/>
    <property type="match status" value="1"/>
</dbReference>
<dbReference type="NCBIfam" id="NF011397">
    <property type="entry name" value="PRK14822.1"/>
    <property type="match status" value="1"/>
</dbReference>
<comment type="catalytic activity">
    <reaction evidence="10">
        <text>ITP + H2O = IMP + diphosphate + H(+)</text>
        <dbReference type="Rhea" id="RHEA:29399"/>
        <dbReference type="ChEBI" id="CHEBI:15377"/>
        <dbReference type="ChEBI" id="CHEBI:15378"/>
        <dbReference type="ChEBI" id="CHEBI:33019"/>
        <dbReference type="ChEBI" id="CHEBI:58053"/>
        <dbReference type="ChEBI" id="CHEBI:61402"/>
        <dbReference type="EC" id="3.6.1.66"/>
    </reaction>
</comment>
<comment type="cofactor">
    <cofactor evidence="10">
        <name>Mg(2+)</name>
        <dbReference type="ChEBI" id="CHEBI:18420"/>
    </cofactor>
    <text evidence="10">Binds 1 Mg(2+) ion per subunit.</text>
</comment>
<evidence type="ECO:0000256" key="7">
    <source>
        <dbReference type="ARBA" id="ARBA00023080"/>
    </source>
</evidence>
<dbReference type="PANTHER" id="PTHR11067:SF9">
    <property type="entry name" value="INOSINE TRIPHOSPHATE PYROPHOSPHATASE"/>
    <property type="match status" value="1"/>
</dbReference>
<dbReference type="GO" id="GO:0009117">
    <property type="term" value="P:nucleotide metabolic process"/>
    <property type="evidence" value="ECO:0007669"/>
    <property type="project" value="UniProtKB-KW"/>
</dbReference>
<sequence>MKLVIATQNKGKVAEFERLLGPKGIEVVSLLDYPDLPEVEETGDSFEANARLKAESIAKLLNLPVLADDSGLVVPYLNGAPGIYSARYAGQPKSDQANIDKLLREMSQASGDQRQAYFVTCLVLASPDHDSHVVEGRAYGTIALEPSGDSGFGYDPVFYVEQEGATFAQIPLSRKNQISHRANAIKALLASLPEWLEVTA</sequence>
<dbReference type="GO" id="GO:0036220">
    <property type="term" value="F:ITP diphosphatase activity"/>
    <property type="evidence" value="ECO:0007669"/>
    <property type="project" value="UniProtKB-UniRule"/>
</dbReference>
<comment type="function">
    <text evidence="10">Pyrophosphatase that catalyzes the hydrolysis of nucleoside triphosphates to their monophosphate derivatives, with a high preference for the non-canonical purine nucleotides XTP (xanthosine triphosphate), dITP (deoxyinosine triphosphate) and ITP. Seems to function as a house-cleaning enzyme that removes non-canonical purine nucleotides from the nucleotide pool, thus preventing their incorporation into DNA/RNA and avoiding chromosomal lesions.</text>
</comment>
<dbReference type="GO" id="GO:0036222">
    <property type="term" value="F:XTP diphosphatase activity"/>
    <property type="evidence" value="ECO:0007669"/>
    <property type="project" value="UniProtKB-UniRule"/>
</dbReference>